<dbReference type="Gene3D" id="3.40.470.10">
    <property type="entry name" value="Uracil-DNA glycosylase-like domain"/>
    <property type="match status" value="1"/>
</dbReference>
<dbReference type="Proteomes" id="UP000590964">
    <property type="component" value="Unassembled WGS sequence"/>
</dbReference>
<dbReference type="InterPro" id="IPR036895">
    <property type="entry name" value="Uracil-DNA_glycosylase-like_sf"/>
</dbReference>
<dbReference type="EMBL" id="DUFW01000003">
    <property type="protein sequence ID" value="HIH21067.1"/>
    <property type="molecule type" value="Genomic_DNA"/>
</dbReference>
<dbReference type="Pfam" id="PF03167">
    <property type="entry name" value="UDG"/>
    <property type="match status" value="1"/>
</dbReference>
<reference evidence="3" key="1">
    <citation type="journal article" date="2020" name="bioRxiv">
        <title>A rank-normalized archaeal taxonomy based on genome phylogeny resolves widespread incomplete and uneven classifications.</title>
        <authorList>
            <person name="Rinke C."/>
            <person name="Chuvochina M."/>
            <person name="Mussig A.J."/>
            <person name="Chaumeil P.-A."/>
            <person name="Waite D.W."/>
            <person name="Whitman W.B."/>
            <person name="Parks D.H."/>
            <person name="Hugenholtz P."/>
        </authorList>
    </citation>
    <scope>NUCLEOTIDE SEQUENCE [LARGE SCALE GENOMIC DNA]</scope>
</reference>
<evidence type="ECO:0000313" key="3">
    <source>
        <dbReference type="Proteomes" id="UP000590964"/>
    </source>
</evidence>
<dbReference type="InterPro" id="IPR005122">
    <property type="entry name" value="Uracil-DNA_glycosylase-like"/>
</dbReference>
<feature type="domain" description="Uracil-DNA glycosylase-like" evidence="1">
    <location>
        <begin position="64"/>
        <end position="209"/>
    </location>
</feature>
<dbReference type="SUPFAM" id="SSF52141">
    <property type="entry name" value="Uracil-DNA glycosylase-like"/>
    <property type="match status" value="1"/>
</dbReference>
<evidence type="ECO:0000259" key="1">
    <source>
        <dbReference type="Pfam" id="PF03167"/>
    </source>
</evidence>
<organism evidence="2 3">
    <name type="scientific">Candidatus Iainarchaeum sp</name>
    <dbReference type="NCBI Taxonomy" id="3101447"/>
    <lineage>
        <taxon>Archaea</taxon>
        <taxon>Candidatus Iainarchaeota</taxon>
        <taxon>Candidatus Iainarchaeia</taxon>
        <taxon>Candidatus Iainarchaeales</taxon>
        <taxon>Candidatus Iainarchaeaceae</taxon>
        <taxon>Candidatus Iainarchaeum</taxon>
    </lineage>
</organism>
<comment type="caution">
    <text evidence="2">The sequence shown here is derived from an EMBL/GenBank/DDBJ whole genome shotgun (WGS) entry which is preliminary data.</text>
</comment>
<gene>
    <name evidence="2" type="ORF">HA222_00185</name>
</gene>
<proteinExistence type="predicted"/>
<accession>A0A7J4JYY3</accession>
<sequence>MLNQAKTLEELEKQVISLNNEMFPNHNLATILGNGRREKPRFAFVFINPTHKNISSRKEWQGPRFPFIGTRQVWRVFYNAGLFDKALIDGINKNAEWSLGFTSKVLEFLDSKSFYFTNLVKFTGNNAELPDSAKIQMFLPLLKRELELLQPKFIVTFGLLPFESLTERKIKLQEYYTNALKRNELEFFEAKINSFKAKIIPCYFPVGRGNPKRAIEMLKMLQTLE</sequence>
<name>A0A7J4JYY3_9ARCH</name>
<dbReference type="AlphaFoldDB" id="A0A7J4JYY3"/>
<protein>
    <recommendedName>
        <fullName evidence="1">Uracil-DNA glycosylase-like domain-containing protein</fullName>
    </recommendedName>
</protein>
<evidence type="ECO:0000313" key="2">
    <source>
        <dbReference type="EMBL" id="HIH21067.1"/>
    </source>
</evidence>